<keyword evidence="2" id="KW-1185">Reference proteome</keyword>
<proteinExistence type="predicted"/>
<gene>
    <name evidence="1" type="ORF">BU14_0234s0037</name>
</gene>
<name>A0A1X6P430_PORUM</name>
<organism evidence="1 2">
    <name type="scientific">Porphyra umbilicalis</name>
    <name type="common">Purple laver</name>
    <name type="synonym">Red alga</name>
    <dbReference type="NCBI Taxonomy" id="2786"/>
    <lineage>
        <taxon>Eukaryota</taxon>
        <taxon>Rhodophyta</taxon>
        <taxon>Bangiophyceae</taxon>
        <taxon>Bangiales</taxon>
        <taxon>Bangiaceae</taxon>
        <taxon>Porphyra</taxon>
    </lineage>
</organism>
<evidence type="ECO:0000313" key="1">
    <source>
        <dbReference type="EMBL" id="OSX75510.1"/>
    </source>
</evidence>
<dbReference type="Proteomes" id="UP000218209">
    <property type="component" value="Unassembled WGS sequence"/>
</dbReference>
<sequence>MPPTAPLQTLYYHLAFVGCDWGNLSPRLPFSATHARVRRPPPRTLLQVSDQLSGTALWLSG</sequence>
<dbReference type="EMBL" id="KV918901">
    <property type="protein sequence ID" value="OSX75510.1"/>
    <property type="molecule type" value="Genomic_DNA"/>
</dbReference>
<evidence type="ECO:0000313" key="2">
    <source>
        <dbReference type="Proteomes" id="UP000218209"/>
    </source>
</evidence>
<protein>
    <submittedName>
        <fullName evidence="1">Uncharacterized protein</fullName>
    </submittedName>
</protein>
<reference evidence="1 2" key="1">
    <citation type="submission" date="2017-03" db="EMBL/GenBank/DDBJ databases">
        <title>WGS assembly of Porphyra umbilicalis.</title>
        <authorList>
            <person name="Brawley S.H."/>
            <person name="Blouin N.A."/>
            <person name="Ficko-Blean E."/>
            <person name="Wheeler G.L."/>
            <person name="Lohr M."/>
            <person name="Goodson H.V."/>
            <person name="Jenkins J.W."/>
            <person name="Blaby-Haas C.E."/>
            <person name="Helliwell K.E."/>
            <person name="Chan C."/>
            <person name="Marriage T."/>
            <person name="Bhattacharya D."/>
            <person name="Klein A.S."/>
            <person name="Badis Y."/>
            <person name="Brodie J."/>
            <person name="Cao Y."/>
            <person name="Collen J."/>
            <person name="Dittami S.M."/>
            <person name="Gachon C.M."/>
            <person name="Green B.R."/>
            <person name="Karpowicz S."/>
            <person name="Kim J.W."/>
            <person name="Kudahl U."/>
            <person name="Lin S."/>
            <person name="Michel G."/>
            <person name="Mittag M."/>
            <person name="Olson B.J."/>
            <person name="Pangilinan J."/>
            <person name="Peng Y."/>
            <person name="Qiu H."/>
            <person name="Shu S."/>
            <person name="Singer J.T."/>
            <person name="Smith A.G."/>
            <person name="Sprecher B.N."/>
            <person name="Wagner V."/>
            <person name="Wang W."/>
            <person name="Wang Z.-Y."/>
            <person name="Yan J."/>
            <person name="Yarish C."/>
            <person name="Zoeuner-Riek S."/>
            <person name="Zhuang Y."/>
            <person name="Zou Y."/>
            <person name="Lindquist E.A."/>
            <person name="Grimwood J."/>
            <person name="Barry K."/>
            <person name="Rokhsar D.S."/>
            <person name="Schmutz J."/>
            <person name="Stiller J.W."/>
            <person name="Grossman A.R."/>
            <person name="Prochnik S.E."/>
        </authorList>
    </citation>
    <scope>NUCLEOTIDE SEQUENCE [LARGE SCALE GENOMIC DNA]</scope>
    <source>
        <strain evidence="1">4086291</strain>
    </source>
</reference>
<accession>A0A1X6P430</accession>
<dbReference type="AlphaFoldDB" id="A0A1X6P430"/>